<dbReference type="Proteomes" id="UP001230504">
    <property type="component" value="Unassembled WGS sequence"/>
</dbReference>
<comment type="caution">
    <text evidence="1">The sequence shown here is derived from an EMBL/GenBank/DDBJ whole genome shotgun (WGS) entry which is preliminary data.</text>
</comment>
<sequence>MPHIIRQCRPLTSMIAKPIGRPTLQWLRHCLIQLRPGGRKNILLTLCHSLPSIRCRPAVGLPT</sequence>
<proteinExistence type="predicted"/>
<organism evidence="1 2">
    <name type="scientific">Colletotrichum navitas</name>
    <dbReference type="NCBI Taxonomy" id="681940"/>
    <lineage>
        <taxon>Eukaryota</taxon>
        <taxon>Fungi</taxon>
        <taxon>Dikarya</taxon>
        <taxon>Ascomycota</taxon>
        <taxon>Pezizomycotina</taxon>
        <taxon>Sordariomycetes</taxon>
        <taxon>Hypocreomycetidae</taxon>
        <taxon>Glomerellales</taxon>
        <taxon>Glomerellaceae</taxon>
        <taxon>Colletotrichum</taxon>
        <taxon>Colletotrichum graminicola species complex</taxon>
    </lineage>
</organism>
<evidence type="ECO:0000313" key="2">
    <source>
        <dbReference type="Proteomes" id="UP001230504"/>
    </source>
</evidence>
<reference evidence="1" key="1">
    <citation type="submission" date="2021-06" db="EMBL/GenBank/DDBJ databases">
        <title>Comparative genomics, transcriptomics and evolutionary studies reveal genomic signatures of adaptation to plant cell wall in hemibiotrophic fungi.</title>
        <authorList>
            <consortium name="DOE Joint Genome Institute"/>
            <person name="Baroncelli R."/>
            <person name="Diaz J.F."/>
            <person name="Benocci T."/>
            <person name="Peng M."/>
            <person name="Battaglia E."/>
            <person name="Haridas S."/>
            <person name="Andreopoulos W."/>
            <person name="Labutti K."/>
            <person name="Pangilinan J."/>
            <person name="Floch G.L."/>
            <person name="Makela M.R."/>
            <person name="Henrissat B."/>
            <person name="Grigoriev I.V."/>
            <person name="Crouch J.A."/>
            <person name="De Vries R.P."/>
            <person name="Sukno S.A."/>
            <person name="Thon M.R."/>
        </authorList>
    </citation>
    <scope>NUCLEOTIDE SEQUENCE</scope>
    <source>
        <strain evidence="1">CBS 125086</strain>
    </source>
</reference>
<protein>
    <submittedName>
        <fullName evidence="1">Uncharacterized protein</fullName>
    </submittedName>
</protein>
<keyword evidence="2" id="KW-1185">Reference proteome</keyword>
<gene>
    <name evidence="1" type="ORF">LY79DRAFT_555433</name>
</gene>
<dbReference type="RefSeq" id="XP_060413714.1">
    <property type="nucleotide sequence ID" value="XM_060557928.1"/>
</dbReference>
<evidence type="ECO:0000313" key="1">
    <source>
        <dbReference type="EMBL" id="KAK1590216.1"/>
    </source>
</evidence>
<dbReference type="EMBL" id="JAHLJV010000033">
    <property type="protein sequence ID" value="KAK1590216.1"/>
    <property type="molecule type" value="Genomic_DNA"/>
</dbReference>
<name>A0AAD8PY71_9PEZI</name>
<accession>A0AAD8PY71</accession>
<dbReference type="AlphaFoldDB" id="A0AAD8PY71"/>
<dbReference type="GeneID" id="85442168"/>